<accession>A0A9N7YNU5</accession>
<protein>
    <submittedName>
        <fullName evidence="2">Uncharacterized protein</fullName>
    </submittedName>
</protein>
<dbReference type="Proteomes" id="UP001153269">
    <property type="component" value="Unassembled WGS sequence"/>
</dbReference>
<sequence>MSHAPCEADPLDQSEARTKGRTSSSANRRRREAGPTDLESGATASRRRRAAADPRCCRSASERGSGAEPRQGFEPSSGQIAVQSRVTSGVLLETRVSEFTDVYIQLLGRNRARSLCWAVS</sequence>
<evidence type="ECO:0000313" key="2">
    <source>
        <dbReference type="EMBL" id="CAB1433967.1"/>
    </source>
</evidence>
<feature type="region of interest" description="Disordered" evidence="1">
    <location>
        <begin position="1"/>
        <end position="82"/>
    </location>
</feature>
<organism evidence="2 3">
    <name type="scientific">Pleuronectes platessa</name>
    <name type="common">European plaice</name>
    <dbReference type="NCBI Taxonomy" id="8262"/>
    <lineage>
        <taxon>Eukaryota</taxon>
        <taxon>Metazoa</taxon>
        <taxon>Chordata</taxon>
        <taxon>Craniata</taxon>
        <taxon>Vertebrata</taxon>
        <taxon>Euteleostomi</taxon>
        <taxon>Actinopterygii</taxon>
        <taxon>Neopterygii</taxon>
        <taxon>Teleostei</taxon>
        <taxon>Neoteleostei</taxon>
        <taxon>Acanthomorphata</taxon>
        <taxon>Carangaria</taxon>
        <taxon>Pleuronectiformes</taxon>
        <taxon>Pleuronectoidei</taxon>
        <taxon>Pleuronectidae</taxon>
        <taxon>Pleuronectes</taxon>
    </lineage>
</organism>
<dbReference type="AlphaFoldDB" id="A0A9N7YNU5"/>
<reference evidence="2" key="1">
    <citation type="submission" date="2020-03" db="EMBL/GenBank/DDBJ databases">
        <authorList>
            <person name="Weist P."/>
        </authorList>
    </citation>
    <scope>NUCLEOTIDE SEQUENCE</scope>
</reference>
<keyword evidence="3" id="KW-1185">Reference proteome</keyword>
<comment type="caution">
    <text evidence="2">The sequence shown here is derived from an EMBL/GenBank/DDBJ whole genome shotgun (WGS) entry which is preliminary data.</text>
</comment>
<gene>
    <name evidence="2" type="ORF">PLEPLA_LOCUS22059</name>
</gene>
<proteinExistence type="predicted"/>
<name>A0A9N7YNU5_PLEPL</name>
<dbReference type="EMBL" id="CADEAL010001613">
    <property type="protein sequence ID" value="CAB1433967.1"/>
    <property type="molecule type" value="Genomic_DNA"/>
</dbReference>
<evidence type="ECO:0000313" key="3">
    <source>
        <dbReference type="Proteomes" id="UP001153269"/>
    </source>
</evidence>
<evidence type="ECO:0000256" key="1">
    <source>
        <dbReference type="SAM" id="MobiDB-lite"/>
    </source>
</evidence>